<feature type="non-terminal residue" evidence="2">
    <location>
        <position position="1"/>
    </location>
</feature>
<proteinExistence type="predicted"/>
<evidence type="ECO:0000313" key="3">
    <source>
        <dbReference type="Proteomes" id="UP000028002"/>
    </source>
</evidence>
<evidence type="ECO:0000313" key="2">
    <source>
        <dbReference type="EMBL" id="KER00949.1"/>
    </source>
</evidence>
<gene>
    <name evidence="2" type="ORF">MEG1DRAFT_04459</name>
</gene>
<comment type="caution">
    <text evidence="2">The sequence shown here is derived from an EMBL/GenBank/DDBJ whole genome shotgun (WGS) entry which is preliminary data.</text>
</comment>
<feature type="region of interest" description="Disordered" evidence="1">
    <location>
        <begin position="158"/>
        <end position="184"/>
    </location>
</feature>
<dbReference type="AlphaFoldDB" id="A0A081RQJ6"/>
<feature type="compositionally biased region" description="Polar residues" evidence="1">
    <location>
        <begin position="158"/>
        <end position="173"/>
    </location>
</feature>
<dbReference type="Proteomes" id="UP000028002">
    <property type="component" value="Unassembled WGS sequence"/>
</dbReference>
<protein>
    <submittedName>
        <fullName evidence="2">Uncharacterized protein</fullName>
    </submittedName>
</protein>
<evidence type="ECO:0000256" key="1">
    <source>
        <dbReference type="SAM" id="MobiDB-lite"/>
    </source>
</evidence>
<reference evidence="2 3" key="1">
    <citation type="submission" date="2014-03" db="EMBL/GenBank/DDBJ databases">
        <title>Draft Genome of Photorhabdus temperata Meg1.</title>
        <authorList>
            <person name="Hurst S.G.IV."/>
            <person name="Morris K."/>
            <person name="Thomas K."/>
            <person name="Tisa L.S."/>
        </authorList>
    </citation>
    <scope>NUCLEOTIDE SEQUENCE [LARGE SCALE GENOMIC DNA]</scope>
    <source>
        <strain evidence="2 3">Meg1</strain>
    </source>
</reference>
<name>A0A081RQJ6_PHOTE</name>
<dbReference type="EMBL" id="JGVH01000124">
    <property type="protein sequence ID" value="KER00949.1"/>
    <property type="molecule type" value="Genomic_DNA"/>
</dbReference>
<organism evidence="2 3">
    <name type="scientific">Photorhabdus temperata subsp. temperata Meg1</name>
    <dbReference type="NCBI Taxonomy" id="1393735"/>
    <lineage>
        <taxon>Bacteria</taxon>
        <taxon>Pseudomonadati</taxon>
        <taxon>Pseudomonadota</taxon>
        <taxon>Gammaproteobacteria</taxon>
        <taxon>Enterobacterales</taxon>
        <taxon>Morganellaceae</taxon>
        <taxon>Photorhabdus</taxon>
    </lineage>
</organism>
<accession>A0A081RQJ6</accession>
<sequence length="184" mass="19650">DAHRLSQFVTTENQNDLGLLYNSLPAWEKGALIAKEAVESAGIGGAIGGKVSVASIVERNKSTTNTGKGNNVRVNNESSVRSNNQVTIPESRVGHIFRKAEGHIVDTSENRKLILDVANDKTAILGGDRYGNSWSARMLPDGTQAWVQTRGDTVINAGINNPPKSYDPQTGLSSLKPRGGKNGK</sequence>
<dbReference type="PATRIC" id="fig|1393735.3.peg.4546"/>